<proteinExistence type="predicted"/>
<organism evidence="2 3">
    <name type="scientific">Pichia membranifaciens</name>
    <dbReference type="NCBI Taxonomy" id="4926"/>
    <lineage>
        <taxon>Eukaryota</taxon>
        <taxon>Fungi</taxon>
        <taxon>Dikarya</taxon>
        <taxon>Ascomycota</taxon>
        <taxon>Saccharomycotina</taxon>
        <taxon>Pichiomycetes</taxon>
        <taxon>Pichiales</taxon>
        <taxon>Pichiaceae</taxon>
        <taxon>Pichia</taxon>
    </lineage>
</organism>
<dbReference type="AlphaFoldDB" id="A0A1Q2YER8"/>
<reference evidence="2 3" key="1">
    <citation type="submission" date="2016-08" db="EMBL/GenBank/DDBJ databases">
        <title>Whole genome shotgun sequence of Pichia membranifaciens KS47-1.</title>
        <authorList>
            <person name="Konishi M."/>
            <person name="Ishida M."/>
            <person name="Arakawa T."/>
            <person name="Kato Y."/>
            <person name="Horiuchi J."/>
        </authorList>
    </citation>
    <scope>NUCLEOTIDE SEQUENCE [LARGE SCALE GENOMIC DNA]</scope>
    <source>
        <strain evidence="2 3">KS47-1</strain>
    </source>
</reference>
<evidence type="ECO:0000313" key="2">
    <source>
        <dbReference type="EMBL" id="GAV28008.1"/>
    </source>
</evidence>
<protein>
    <submittedName>
        <fullName evidence="2">Uncharacterized protein</fullName>
    </submittedName>
</protein>
<comment type="caution">
    <text evidence="2">The sequence shown here is derived from an EMBL/GenBank/DDBJ whole genome shotgun (WGS) entry which is preliminary data.</text>
</comment>
<sequence>MTNMKRILSYSNSNEEAIDDANLDQTWELRQDIQPHQQQQRTTKGSEEDSESEPRKLEPFKKLHKRSVSDNTECNISKQYKLDSLAASQSRDRDREGKTADVNVSSGLMIRHFDGK</sequence>
<evidence type="ECO:0000313" key="3">
    <source>
        <dbReference type="Proteomes" id="UP000186136"/>
    </source>
</evidence>
<accession>A0A1Q2YER8</accession>
<evidence type="ECO:0000256" key="1">
    <source>
        <dbReference type="SAM" id="MobiDB-lite"/>
    </source>
</evidence>
<dbReference type="Proteomes" id="UP000186136">
    <property type="component" value="Unassembled WGS sequence"/>
</dbReference>
<keyword evidence="3" id="KW-1185">Reference proteome</keyword>
<gene>
    <name evidence="2" type="ORF">PMKS-001476</name>
</gene>
<feature type="region of interest" description="Disordered" evidence="1">
    <location>
        <begin position="32"/>
        <end position="72"/>
    </location>
</feature>
<feature type="compositionally biased region" description="Basic and acidic residues" evidence="1">
    <location>
        <begin position="44"/>
        <end position="61"/>
    </location>
</feature>
<name>A0A1Q2YER8_9ASCO</name>
<dbReference type="EMBL" id="BDGI01000054">
    <property type="protein sequence ID" value="GAV28008.1"/>
    <property type="molecule type" value="Genomic_DNA"/>
</dbReference>